<evidence type="ECO:0000256" key="9">
    <source>
        <dbReference type="RuleBase" id="RU363093"/>
    </source>
</evidence>
<dbReference type="PANTHER" id="PTHR43198:SF2">
    <property type="entry name" value="SI:CH1073-67J19.1-RELATED"/>
    <property type="match status" value="1"/>
</dbReference>
<dbReference type="GO" id="GO:0009228">
    <property type="term" value="P:thiamine biosynthetic process"/>
    <property type="evidence" value="ECO:0007669"/>
    <property type="project" value="UniProtKB-KW"/>
</dbReference>
<evidence type="ECO:0000256" key="6">
    <source>
        <dbReference type="ARBA" id="ARBA00013647"/>
    </source>
</evidence>
<dbReference type="Gene3D" id="1.20.910.10">
    <property type="entry name" value="Heme oxygenase-like"/>
    <property type="match status" value="1"/>
</dbReference>
<evidence type="ECO:0000256" key="1">
    <source>
        <dbReference type="ARBA" id="ARBA00001881"/>
    </source>
</evidence>
<evidence type="ECO:0000313" key="12">
    <source>
        <dbReference type="Proteomes" id="UP000187367"/>
    </source>
</evidence>
<evidence type="ECO:0000256" key="3">
    <source>
        <dbReference type="ARBA" id="ARBA00010264"/>
    </source>
</evidence>
<organism evidence="11 12">
    <name type="scientific">Bacillus swezeyi</name>
    <dbReference type="NCBI Taxonomy" id="1925020"/>
    <lineage>
        <taxon>Bacteria</taxon>
        <taxon>Bacillati</taxon>
        <taxon>Bacillota</taxon>
        <taxon>Bacilli</taxon>
        <taxon>Bacillales</taxon>
        <taxon>Bacillaceae</taxon>
        <taxon>Bacillus</taxon>
    </lineage>
</organism>
<evidence type="ECO:0000256" key="4">
    <source>
        <dbReference type="ARBA" id="ARBA00011881"/>
    </source>
</evidence>
<dbReference type="Pfam" id="PF03070">
    <property type="entry name" value="TENA_THI-4"/>
    <property type="match status" value="1"/>
</dbReference>
<dbReference type="InterPro" id="IPR016084">
    <property type="entry name" value="Haem_Oase-like_multi-hlx"/>
</dbReference>
<evidence type="ECO:0000313" key="11">
    <source>
        <dbReference type="EMBL" id="OMI07119.1"/>
    </source>
</evidence>
<evidence type="ECO:0000256" key="5">
    <source>
        <dbReference type="ARBA" id="ARBA00012684"/>
    </source>
</evidence>
<comment type="caution">
    <text evidence="11">The sequence shown here is derived from an EMBL/GenBank/DDBJ whole genome shotgun (WGS) entry which is preliminary data.</text>
</comment>
<comment type="similarity">
    <text evidence="3 9">Belongs to the TenA family.</text>
</comment>
<dbReference type="GO" id="GO:0009229">
    <property type="term" value="P:thiamine diphosphate biosynthetic process"/>
    <property type="evidence" value="ECO:0007669"/>
    <property type="project" value="UniProtKB-UniPathway"/>
</dbReference>
<comment type="function">
    <text evidence="9">Catalyzes an amino-pyrimidine hydrolysis reaction at the C5' of the pyrimidine moiety of thiamine compounds, a reaction that is part of a thiamine salvage pathway.</text>
</comment>
<dbReference type="NCBIfam" id="TIGR04306">
    <property type="entry name" value="salvage_TenA"/>
    <property type="match status" value="1"/>
</dbReference>
<evidence type="ECO:0000259" key="10">
    <source>
        <dbReference type="Pfam" id="PF03070"/>
    </source>
</evidence>
<dbReference type="EC" id="3.5.99.2" evidence="5 9"/>
<evidence type="ECO:0000256" key="8">
    <source>
        <dbReference type="ARBA" id="ARBA00048337"/>
    </source>
</evidence>
<comment type="catalytic activity">
    <reaction evidence="8 9">
        <text>thiamine + H2O = 5-(2-hydroxyethyl)-4-methylthiazole + 4-amino-5-hydroxymethyl-2-methylpyrimidine + H(+)</text>
        <dbReference type="Rhea" id="RHEA:17509"/>
        <dbReference type="ChEBI" id="CHEBI:15377"/>
        <dbReference type="ChEBI" id="CHEBI:15378"/>
        <dbReference type="ChEBI" id="CHEBI:16892"/>
        <dbReference type="ChEBI" id="CHEBI:17957"/>
        <dbReference type="ChEBI" id="CHEBI:18385"/>
        <dbReference type="EC" id="3.5.99.2"/>
    </reaction>
</comment>
<comment type="pathway">
    <text evidence="2 9">Cofactor biosynthesis; thiamine diphosphate biosynthesis.</text>
</comment>
<keyword evidence="9" id="KW-0378">Hydrolase</keyword>
<dbReference type="AlphaFoldDB" id="A0A1R1QR28"/>
<dbReference type="OrthoDB" id="34166at2"/>
<dbReference type="PANTHER" id="PTHR43198">
    <property type="entry name" value="BIFUNCTIONAL TH2 PROTEIN"/>
    <property type="match status" value="1"/>
</dbReference>
<dbReference type="InterPro" id="IPR050967">
    <property type="entry name" value="Thiamine_Salvage_TenA"/>
</dbReference>
<keyword evidence="12" id="KW-1185">Reference proteome</keyword>
<comment type="catalytic activity">
    <reaction evidence="1 9">
        <text>4-amino-5-aminomethyl-2-methylpyrimidine + H2O = 4-amino-5-hydroxymethyl-2-methylpyrimidine + NH4(+)</text>
        <dbReference type="Rhea" id="RHEA:31799"/>
        <dbReference type="ChEBI" id="CHEBI:15377"/>
        <dbReference type="ChEBI" id="CHEBI:16892"/>
        <dbReference type="ChEBI" id="CHEBI:28938"/>
        <dbReference type="ChEBI" id="CHEBI:63416"/>
        <dbReference type="EC" id="3.5.99.2"/>
    </reaction>
</comment>
<dbReference type="InterPro" id="IPR004305">
    <property type="entry name" value="Thiaminase-2/PQQC"/>
</dbReference>
<evidence type="ECO:0000256" key="2">
    <source>
        <dbReference type="ARBA" id="ARBA00004948"/>
    </source>
</evidence>
<dbReference type="UniPathway" id="UPA00060"/>
<keyword evidence="7 9" id="KW-0784">Thiamine biosynthesis</keyword>
<proteinExistence type="inferred from homology"/>
<accession>A0A1R1S1N0</accession>
<dbReference type="EMBL" id="MTJL01000011">
    <property type="protein sequence ID" value="OMI07119.1"/>
    <property type="molecule type" value="Genomic_DNA"/>
</dbReference>
<evidence type="ECO:0000256" key="7">
    <source>
        <dbReference type="ARBA" id="ARBA00022977"/>
    </source>
</evidence>
<name>A0A1R1QR28_9BACI</name>
<feature type="domain" description="Thiaminase-2/PQQC" evidence="10">
    <location>
        <begin position="10"/>
        <end position="215"/>
    </location>
</feature>
<dbReference type="RefSeq" id="WP_076759879.1">
    <property type="nucleotide sequence ID" value="NZ_JARMDZ010000001.1"/>
</dbReference>
<dbReference type="SUPFAM" id="SSF48613">
    <property type="entry name" value="Heme oxygenase-like"/>
    <property type="match status" value="1"/>
</dbReference>
<reference evidence="11 12" key="1">
    <citation type="submission" date="2017-01" db="EMBL/GenBank/DDBJ databases">
        <title>Bacillus phylogenomics.</title>
        <authorList>
            <person name="Dunlap C."/>
        </authorList>
    </citation>
    <scope>NUCLEOTIDE SEQUENCE [LARGE SCALE GENOMIC DNA]</scope>
    <source>
        <strain evidence="11 12">NRRL B-41282</strain>
    </source>
</reference>
<dbReference type="GO" id="GO:0050334">
    <property type="term" value="F:thiaminase activity"/>
    <property type="evidence" value="ECO:0007669"/>
    <property type="project" value="UniProtKB-EC"/>
</dbReference>
<protein>
    <recommendedName>
        <fullName evidence="6 9">Aminopyrimidine aminohydrolase</fullName>
        <ecNumber evidence="5 9">3.5.99.2</ecNumber>
    </recommendedName>
</protein>
<dbReference type="CDD" id="cd19360">
    <property type="entry name" value="TenA_C_SaTenA-like"/>
    <property type="match status" value="1"/>
</dbReference>
<dbReference type="GO" id="GO:0005829">
    <property type="term" value="C:cytosol"/>
    <property type="evidence" value="ECO:0007669"/>
    <property type="project" value="TreeGrafter"/>
</dbReference>
<gene>
    <name evidence="11" type="ORF">BW143_07995</name>
</gene>
<dbReference type="Proteomes" id="UP000187367">
    <property type="component" value="Unassembled WGS sequence"/>
</dbReference>
<comment type="subunit">
    <text evidence="4">Homotetramer.</text>
</comment>
<accession>A0A1R1QR28</accession>
<sequence>MSFSAELRREADPIFEAIFQHPFVQGLASGRLEKEQLIHYVKQDYEYLNSFIQIYGIAISKCQNRKDMEMFHQQISFVLNSEVHPHNNLCRAAGVAYESLQGYPLAPSAHHYIRHMLTAAHEGTLGEIVAVLLPCPWTYWEIGKKLLKEVQPDPSHPFYDWIHFYGDRTDSITTMFCTRLDEWAEAAGEAEKQKMKELFLQSCQLEYGFWEMAYTVENWPVEMEEARR</sequence>
<dbReference type="InterPro" id="IPR027574">
    <property type="entry name" value="Thiaminase_II"/>
</dbReference>